<gene>
    <name evidence="2" type="ORF">N7482_009400</name>
</gene>
<evidence type="ECO:0000313" key="2">
    <source>
        <dbReference type="EMBL" id="KAJ5152922.1"/>
    </source>
</evidence>
<feature type="region of interest" description="Disordered" evidence="1">
    <location>
        <begin position="1"/>
        <end position="27"/>
    </location>
</feature>
<dbReference type="OrthoDB" id="10256055at2759"/>
<evidence type="ECO:0000313" key="3">
    <source>
        <dbReference type="Proteomes" id="UP001149163"/>
    </source>
</evidence>
<dbReference type="EMBL" id="JAPQKN010000007">
    <property type="protein sequence ID" value="KAJ5152922.1"/>
    <property type="molecule type" value="Genomic_DNA"/>
</dbReference>
<protein>
    <submittedName>
        <fullName evidence="2">Uncharacterized protein</fullName>
    </submittedName>
</protein>
<comment type="caution">
    <text evidence="2">The sequence shown here is derived from an EMBL/GenBank/DDBJ whole genome shotgun (WGS) entry which is preliminary data.</text>
</comment>
<evidence type="ECO:0000256" key="1">
    <source>
        <dbReference type="SAM" id="MobiDB-lite"/>
    </source>
</evidence>
<feature type="compositionally biased region" description="Polar residues" evidence="1">
    <location>
        <begin position="16"/>
        <end position="25"/>
    </location>
</feature>
<dbReference type="GeneID" id="81430700"/>
<keyword evidence="3" id="KW-1185">Reference proteome</keyword>
<sequence length="359" mass="40459">MSTAAVQPPVCPPQQSHAKPTSASTIHCDDVQPRFDPERHLRYQPPAKRHTFGEFGLDSETPQTDMCITDPFDLFTEECVRLMRRELFQPAVFNNYMHSWARAPCVIRGIAPTVGRFIYEAWTHPATLEVISDAAGIDLVPVMDWEIGHTNVQVGRKGVSGVWELGEIPTPALSAEEVSSLDKEDNDKLVDDWHVDSYQFVCVVMLSDASTMRGGETAIETGTGDVVKMRAAHMGGGVILQGGCTKHAAFRTIGAHERVTMVTSFRPKDLALRDNSTLRNIGPETSDMTEVHYQFAQYRLKLVRDRVDDFLKRLAERKRTLVGGQEILTREELNGWVEQQVEHLQSTVYEMFDRVKDTW</sequence>
<dbReference type="PANTHER" id="PTHR41677:SF1">
    <property type="entry name" value="FE2OG DIOXYGENASE DOMAIN-CONTAINING PROTEIN"/>
    <property type="match status" value="1"/>
</dbReference>
<organism evidence="2 3">
    <name type="scientific">Penicillium canariense</name>
    <dbReference type="NCBI Taxonomy" id="189055"/>
    <lineage>
        <taxon>Eukaryota</taxon>
        <taxon>Fungi</taxon>
        <taxon>Dikarya</taxon>
        <taxon>Ascomycota</taxon>
        <taxon>Pezizomycotina</taxon>
        <taxon>Eurotiomycetes</taxon>
        <taxon>Eurotiomycetidae</taxon>
        <taxon>Eurotiales</taxon>
        <taxon>Aspergillaceae</taxon>
        <taxon>Penicillium</taxon>
    </lineage>
</organism>
<accession>A0A9W9HQ83</accession>
<dbReference type="AlphaFoldDB" id="A0A9W9HQ83"/>
<reference evidence="2" key="2">
    <citation type="journal article" date="2023" name="IMA Fungus">
        <title>Comparative genomic study of the Penicillium genus elucidates a diverse pangenome and 15 lateral gene transfer events.</title>
        <authorList>
            <person name="Petersen C."/>
            <person name="Sorensen T."/>
            <person name="Nielsen M.R."/>
            <person name="Sondergaard T.E."/>
            <person name="Sorensen J.L."/>
            <person name="Fitzpatrick D.A."/>
            <person name="Frisvad J.C."/>
            <person name="Nielsen K.L."/>
        </authorList>
    </citation>
    <scope>NUCLEOTIDE SEQUENCE</scope>
    <source>
        <strain evidence="2">IBT 26290</strain>
    </source>
</reference>
<dbReference type="Proteomes" id="UP001149163">
    <property type="component" value="Unassembled WGS sequence"/>
</dbReference>
<dbReference type="PANTHER" id="PTHR41677">
    <property type="entry name" value="YALI0B19030P"/>
    <property type="match status" value="1"/>
</dbReference>
<name>A0A9W9HQ83_9EURO</name>
<reference evidence="2" key="1">
    <citation type="submission" date="2022-11" db="EMBL/GenBank/DDBJ databases">
        <authorList>
            <person name="Petersen C."/>
        </authorList>
    </citation>
    <scope>NUCLEOTIDE SEQUENCE</scope>
    <source>
        <strain evidence="2">IBT 26290</strain>
    </source>
</reference>
<proteinExistence type="predicted"/>
<dbReference type="RefSeq" id="XP_056539230.1">
    <property type="nucleotide sequence ID" value="XM_056691524.1"/>
</dbReference>